<feature type="region of interest" description="Disordered" evidence="5">
    <location>
        <begin position="1"/>
        <end position="20"/>
    </location>
</feature>
<dbReference type="SMART" id="SM00478">
    <property type="entry name" value="ENDO3c"/>
    <property type="match status" value="1"/>
</dbReference>
<dbReference type="SUPFAM" id="SSF48150">
    <property type="entry name" value="DNA-glycosylase"/>
    <property type="match status" value="1"/>
</dbReference>
<reference evidence="7 8" key="1">
    <citation type="submission" date="2019-06" db="EMBL/GenBank/DDBJ databases">
        <title>Whole genome sequence for Rhodospirillaceae sp. R148.</title>
        <authorList>
            <person name="Wang G."/>
        </authorList>
    </citation>
    <scope>NUCLEOTIDE SEQUENCE [LARGE SCALE GENOMIC DNA]</scope>
    <source>
        <strain evidence="7 8">R148</strain>
    </source>
</reference>
<dbReference type="GO" id="GO:0005737">
    <property type="term" value="C:cytoplasm"/>
    <property type="evidence" value="ECO:0007669"/>
    <property type="project" value="TreeGrafter"/>
</dbReference>
<dbReference type="EC" id="3.2.2.21" evidence="2"/>
<accession>A0A545U1R1</accession>
<dbReference type="EMBL" id="VHSH01000001">
    <property type="protein sequence ID" value="TQV83419.1"/>
    <property type="molecule type" value="Genomic_DNA"/>
</dbReference>
<evidence type="ECO:0000256" key="1">
    <source>
        <dbReference type="ARBA" id="ARBA00000086"/>
    </source>
</evidence>
<dbReference type="InterPro" id="IPR011257">
    <property type="entry name" value="DNA_glycosylase"/>
</dbReference>
<gene>
    <name evidence="7" type="ORF">FKG95_02140</name>
</gene>
<dbReference type="OrthoDB" id="9811249at2"/>
<dbReference type="RefSeq" id="WP_142894656.1">
    <property type="nucleotide sequence ID" value="NZ_ML660052.1"/>
</dbReference>
<dbReference type="GO" id="GO:0032131">
    <property type="term" value="F:alkylated DNA binding"/>
    <property type="evidence" value="ECO:0007669"/>
    <property type="project" value="TreeGrafter"/>
</dbReference>
<dbReference type="GO" id="GO:0006307">
    <property type="term" value="P:DNA alkylation repair"/>
    <property type="evidence" value="ECO:0007669"/>
    <property type="project" value="TreeGrafter"/>
</dbReference>
<feature type="domain" description="HhH-GPD" evidence="6">
    <location>
        <begin position="64"/>
        <end position="216"/>
    </location>
</feature>
<dbReference type="GO" id="GO:0006285">
    <property type="term" value="P:base-excision repair, AP site formation"/>
    <property type="evidence" value="ECO:0007669"/>
    <property type="project" value="TreeGrafter"/>
</dbReference>
<comment type="catalytic activity">
    <reaction evidence="1">
        <text>Hydrolysis of alkylated DNA, releasing 3-methyladenine, 3-methylguanine, 7-methylguanine and 7-methyladenine.</text>
        <dbReference type="EC" id="3.2.2.21"/>
    </reaction>
</comment>
<dbReference type="Gene3D" id="1.10.340.30">
    <property type="entry name" value="Hypothetical protein, domain 2"/>
    <property type="match status" value="1"/>
</dbReference>
<keyword evidence="3" id="KW-0227">DNA damage</keyword>
<dbReference type="InterPro" id="IPR051912">
    <property type="entry name" value="Alkylbase_DNA_Glycosylase/TA"/>
</dbReference>
<evidence type="ECO:0000259" key="6">
    <source>
        <dbReference type="SMART" id="SM00478"/>
    </source>
</evidence>
<dbReference type="GO" id="GO:0032993">
    <property type="term" value="C:protein-DNA complex"/>
    <property type="evidence" value="ECO:0007669"/>
    <property type="project" value="TreeGrafter"/>
</dbReference>
<protein>
    <recommendedName>
        <fullName evidence="2">DNA-3-methyladenine glycosylase II</fullName>
        <ecNumber evidence="2">3.2.2.21</ecNumber>
    </recommendedName>
</protein>
<organism evidence="7 8">
    <name type="scientific">Denitrobaculum tricleocarpae</name>
    <dbReference type="NCBI Taxonomy" id="2591009"/>
    <lineage>
        <taxon>Bacteria</taxon>
        <taxon>Pseudomonadati</taxon>
        <taxon>Pseudomonadota</taxon>
        <taxon>Alphaproteobacteria</taxon>
        <taxon>Rhodospirillales</taxon>
        <taxon>Rhodospirillaceae</taxon>
        <taxon>Denitrobaculum</taxon>
    </lineage>
</organism>
<dbReference type="CDD" id="cd00056">
    <property type="entry name" value="ENDO3c"/>
    <property type="match status" value="1"/>
</dbReference>
<comment type="caution">
    <text evidence="7">The sequence shown here is derived from an EMBL/GenBank/DDBJ whole genome shotgun (WGS) entry which is preliminary data.</text>
</comment>
<dbReference type="AlphaFoldDB" id="A0A545U1R1"/>
<evidence type="ECO:0000256" key="2">
    <source>
        <dbReference type="ARBA" id="ARBA00012000"/>
    </source>
</evidence>
<evidence type="ECO:0000313" key="7">
    <source>
        <dbReference type="EMBL" id="TQV83419.1"/>
    </source>
</evidence>
<dbReference type="Proteomes" id="UP000315252">
    <property type="component" value="Unassembled WGS sequence"/>
</dbReference>
<feature type="compositionally biased region" description="Basic and acidic residues" evidence="5">
    <location>
        <begin position="1"/>
        <end position="12"/>
    </location>
</feature>
<dbReference type="Gene3D" id="1.10.1670.40">
    <property type="match status" value="1"/>
</dbReference>
<evidence type="ECO:0000256" key="4">
    <source>
        <dbReference type="ARBA" id="ARBA00023204"/>
    </source>
</evidence>
<keyword evidence="8" id="KW-1185">Reference proteome</keyword>
<dbReference type="GO" id="GO:0008725">
    <property type="term" value="F:DNA-3-methyladenine glycosylase activity"/>
    <property type="evidence" value="ECO:0007669"/>
    <property type="project" value="TreeGrafter"/>
</dbReference>
<dbReference type="PANTHER" id="PTHR43003:SF5">
    <property type="entry name" value="DNA-3-METHYLADENINE GLYCOSYLASE"/>
    <property type="match status" value="1"/>
</dbReference>
<evidence type="ECO:0000256" key="3">
    <source>
        <dbReference type="ARBA" id="ARBA00022763"/>
    </source>
</evidence>
<evidence type="ECO:0000256" key="5">
    <source>
        <dbReference type="SAM" id="MobiDB-lite"/>
    </source>
</evidence>
<dbReference type="PANTHER" id="PTHR43003">
    <property type="entry name" value="DNA-3-METHYLADENINE GLYCOSYLASE"/>
    <property type="match status" value="1"/>
</dbReference>
<evidence type="ECO:0000313" key="8">
    <source>
        <dbReference type="Proteomes" id="UP000315252"/>
    </source>
</evidence>
<name>A0A545U1R1_9PROT</name>
<dbReference type="InterPro" id="IPR003265">
    <property type="entry name" value="HhH-GPD_domain"/>
</dbReference>
<proteinExistence type="predicted"/>
<keyword evidence="4" id="KW-0234">DNA repair</keyword>
<dbReference type="GO" id="GO:0043916">
    <property type="term" value="F:DNA-7-methylguanine glycosylase activity"/>
    <property type="evidence" value="ECO:0007669"/>
    <property type="project" value="TreeGrafter"/>
</dbReference>
<sequence length="225" mass="24475">MSQKETSQDQEAKANVAPADEALRPAMEALAERDRDIAIAYEVCGLPPVRRHEPGFAGLIRIMAAQQVSARAAQAIIGRLDAALQPVTAEGFLALDDETQKQIGLSRPKQRYGRALAEDILSGRIDLQAIASLDDEAAAAALMQAKGIGRWTAEVYLLFALQRPDIWPAGDLAVQVAAQKLKGLSERPVGDVMVALAEDWRPYRTAAARFLWHLYRHPGVPEGGF</sequence>
<dbReference type="Pfam" id="PF00730">
    <property type="entry name" value="HhH-GPD"/>
    <property type="match status" value="1"/>
</dbReference>